<evidence type="ECO:0000259" key="9">
    <source>
        <dbReference type="Pfam" id="PF02272"/>
    </source>
</evidence>
<dbReference type="InterPro" id="IPR003156">
    <property type="entry name" value="DHHA1_dom"/>
</dbReference>
<keyword evidence="4" id="KW-0378">Hydrolase</keyword>
<comment type="caution">
    <text evidence="11">The sequence shown here is derived from an EMBL/GenBank/DDBJ whole genome shotgun (WGS) entry which is preliminary data.</text>
</comment>
<dbReference type="Pfam" id="PF02272">
    <property type="entry name" value="DHHA1"/>
    <property type="match status" value="1"/>
</dbReference>
<dbReference type="InterPro" id="IPR001667">
    <property type="entry name" value="DDH_dom"/>
</dbReference>
<dbReference type="GO" id="GO:0006281">
    <property type="term" value="P:DNA repair"/>
    <property type="evidence" value="ECO:0007669"/>
    <property type="project" value="InterPro"/>
</dbReference>
<evidence type="ECO:0000256" key="1">
    <source>
        <dbReference type="ARBA" id="ARBA00005915"/>
    </source>
</evidence>
<feature type="coiled-coil region" evidence="6">
    <location>
        <begin position="310"/>
        <end position="342"/>
    </location>
</feature>
<evidence type="ECO:0000256" key="2">
    <source>
        <dbReference type="ARBA" id="ARBA00019841"/>
    </source>
</evidence>
<dbReference type="Proteomes" id="UP000824161">
    <property type="component" value="Unassembled WGS sequence"/>
</dbReference>
<evidence type="ECO:0000256" key="6">
    <source>
        <dbReference type="SAM" id="Coils"/>
    </source>
</evidence>
<dbReference type="GO" id="GO:0008409">
    <property type="term" value="F:5'-3' exonuclease activity"/>
    <property type="evidence" value="ECO:0007669"/>
    <property type="project" value="InterPro"/>
</dbReference>
<dbReference type="InterPro" id="IPR004610">
    <property type="entry name" value="RecJ"/>
</dbReference>
<evidence type="ECO:0000256" key="7">
    <source>
        <dbReference type="SAM" id="MobiDB-lite"/>
    </source>
</evidence>
<dbReference type="GO" id="GO:0003676">
    <property type="term" value="F:nucleic acid binding"/>
    <property type="evidence" value="ECO:0007669"/>
    <property type="project" value="InterPro"/>
</dbReference>
<evidence type="ECO:0000256" key="3">
    <source>
        <dbReference type="ARBA" id="ARBA00022722"/>
    </source>
</evidence>
<dbReference type="NCBIfam" id="TIGR00644">
    <property type="entry name" value="recJ"/>
    <property type="match status" value="1"/>
</dbReference>
<dbReference type="SUPFAM" id="SSF64182">
    <property type="entry name" value="DHH phosphoesterases"/>
    <property type="match status" value="1"/>
</dbReference>
<dbReference type="Pfam" id="PF01368">
    <property type="entry name" value="DHH"/>
    <property type="match status" value="1"/>
</dbReference>
<dbReference type="GO" id="GO:0006310">
    <property type="term" value="P:DNA recombination"/>
    <property type="evidence" value="ECO:0007669"/>
    <property type="project" value="InterPro"/>
</dbReference>
<feature type="region of interest" description="Disordered" evidence="7">
    <location>
        <begin position="558"/>
        <end position="591"/>
    </location>
</feature>
<sequence length="591" mass="66121">MDKRWRLKPQPSDEQTAALAASLKVERVLARLLVQRGIETYEQAKNFFHPDLNDLHDPFLMKDMDKAVSRIQHALDNREGILVYGDYDVDGTTAVSMVYSFFKRFYPKVRTYIPDRNNEGYGVSFQGIDYARENGCRLIIALDCGIKADKEIEYAREKGIDIIICDHHRPSDTLPAATAVLDPKRPDCPYPFKELSGCGVGVKLIQAVCKSKGWNDKAVINSYLDLVAVSIGADIVPIVDENRILAYFGLKKLNSNPCPGIKAFNIFSKKRVFNISDVIFVIAPRINAAGRINRGIHAVELLTARNEVVAKEIAIEIDTLNAERKELDAATTEEALRMLEGKKLDDDFCIVIYNPSWHKGVIGIVASRLVEHFYRPVMVFTKTGEGQISASARSMHGFDIYNAIERCQDITEQFGGHKYAAGLTLKEENFEVFKKRINDIAREAILPEMRTPVIEVDTEIRLSEITPHFLRTLKKFAPFGPGNNSPIFMARGLKDNGWGKAVGKGGQHLKLTLMEADGEPGGRTYDAIGFNLGGKKDLVGDGKRFKAVFCIEENEYQGRTSPQIRLKDIQPDSPDDPPFPDPDPETIPVES</sequence>
<dbReference type="Gene3D" id="3.10.310.30">
    <property type="match status" value="1"/>
</dbReference>
<keyword evidence="3" id="KW-0540">Nuclease</keyword>
<dbReference type="Gene3D" id="3.90.1640.30">
    <property type="match status" value="1"/>
</dbReference>
<dbReference type="PANTHER" id="PTHR30255">
    <property type="entry name" value="SINGLE-STRANDED-DNA-SPECIFIC EXONUCLEASE RECJ"/>
    <property type="match status" value="1"/>
</dbReference>
<evidence type="ECO:0000259" key="10">
    <source>
        <dbReference type="Pfam" id="PF17768"/>
    </source>
</evidence>
<feature type="domain" description="DDH" evidence="8">
    <location>
        <begin position="81"/>
        <end position="231"/>
    </location>
</feature>
<name>A0A9D1KUE0_9FLAO</name>
<dbReference type="InterPro" id="IPR038763">
    <property type="entry name" value="DHH_sf"/>
</dbReference>
<evidence type="ECO:0000256" key="4">
    <source>
        <dbReference type="ARBA" id="ARBA00022801"/>
    </source>
</evidence>
<evidence type="ECO:0000256" key="5">
    <source>
        <dbReference type="ARBA" id="ARBA00022839"/>
    </source>
</evidence>
<dbReference type="Pfam" id="PF17768">
    <property type="entry name" value="RecJ_OB"/>
    <property type="match status" value="1"/>
</dbReference>
<reference evidence="11" key="1">
    <citation type="submission" date="2020-10" db="EMBL/GenBank/DDBJ databases">
        <authorList>
            <person name="Gilroy R."/>
        </authorList>
    </citation>
    <scope>NUCLEOTIDE SEQUENCE</scope>
    <source>
        <strain evidence="11">1383</strain>
    </source>
</reference>
<feature type="domain" description="DHHA1" evidence="9">
    <location>
        <begin position="349"/>
        <end position="442"/>
    </location>
</feature>
<feature type="domain" description="RecJ OB" evidence="10">
    <location>
        <begin position="456"/>
        <end position="568"/>
    </location>
</feature>
<keyword evidence="6" id="KW-0175">Coiled coil</keyword>
<reference evidence="11" key="2">
    <citation type="journal article" date="2021" name="PeerJ">
        <title>Extensive microbial diversity within the chicken gut microbiome revealed by metagenomics and culture.</title>
        <authorList>
            <person name="Gilroy R."/>
            <person name="Ravi A."/>
            <person name="Getino M."/>
            <person name="Pursley I."/>
            <person name="Horton D.L."/>
            <person name="Alikhan N.F."/>
            <person name="Baker D."/>
            <person name="Gharbi K."/>
            <person name="Hall N."/>
            <person name="Watson M."/>
            <person name="Adriaenssens E.M."/>
            <person name="Foster-Nyarko E."/>
            <person name="Jarju S."/>
            <person name="Secka A."/>
            <person name="Antonio M."/>
            <person name="Oren A."/>
            <person name="Chaudhuri R.R."/>
            <person name="La Ragione R."/>
            <person name="Hildebrand F."/>
            <person name="Pallen M.J."/>
        </authorList>
    </citation>
    <scope>NUCLEOTIDE SEQUENCE</scope>
    <source>
        <strain evidence="11">1383</strain>
    </source>
</reference>
<evidence type="ECO:0000259" key="8">
    <source>
        <dbReference type="Pfam" id="PF01368"/>
    </source>
</evidence>
<evidence type="ECO:0000313" key="11">
    <source>
        <dbReference type="EMBL" id="HIT97955.1"/>
    </source>
</evidence>
<dbReference type="InterPro" id="IPR051673">
    <property type="entry name" value="SSDNA_exonuclease_RecJ"/>
</dbReference>
<protein>
    <recommendedName>
        <fullName evidence="2">Single-stranded-DNA-specific exonuclease RecJ</fullName>
    </recommendedName>
</protein>
<gene>
    <name evidence="11" type="primary">recJ</name>
    <name evidence="11" type="ORF">IAC44_03860</name>
</gene>
<dbReference type="PANTHER" id="PTHR30255:SF2">
    <property type="entry name" value="SINGLE-STRANDED-DNA-SPECIFIC EXONUCLEASE RECJ"/>
    <property type="match status" value="1"/>
</dbReference>
<evidence type="ECO:0000313" key="12">
    <source>
        <dbReference type="Proteomes" id="UP000824161"/>
    </source>
</evidence>
<proteinExistence type="inferred from homology"/>
<accession>A0A9D1KUE0</accession>
<keyword evidence="5 11" id="KW-0269">Exonuclease</keyword>
<comment type="similarity">
    <text evidence="1">Belongs to the RecJ family.</text>
</comment>
<dbReference type="EMBL" id="DVLY01000090">
    <property type="protein sequence ID" value="HIT97955.1"/>
    <property type="molecule type" value="Genomic_DNA"/>
</dbReference>
<dbReference type="InterPro" id="IPR041122">
    <property type="entry name" value="RecJ_OB"/>
</dbReference>
<organism evidence="11 12">
    <name type="scientific">Candidatus Merdimorpha stercoravium</name>
    <dbReference type="NCBI Taxonomy" id="2840863"/>
    <lineage>
        <taxon>Bacteria</taxon>
        <taxon>Pseudomonadati</taxon>
        <taxon>Bacteroidota</taxon>
        <taxon>Flavobacteriia</taxon>
        <taxon>Flavobacteriales</taxon>
        <taxon>Candidatus Merdimorpha</taxon>
    </lineage>
</organism>
<dbReference type="AlphaFoldDB" id="A0A9D1KUE0"/>